<keyword evidence="2" id="KW-1185">Reference proteome</keyword>
<dbReference type="Proteomes" id="UP000265703">
    <property type="component" value="Unassembled WGS sequence"/>
</dbReference>
<evidence type="ECO:0000313" key="1">
    <source>
        <dbReference type="EMBL" id="RIA98068.1"/>
    </source>
</evidence>
<reference evidence="1 2" key="1">
    <citation type="submission" date="2018-06" db="EMBL/GenBank/DDBJ databases">
        <title>Comparative genomics reveals the genomic features of Rhizophagus irregularis, R. cerebriforme, R. diaphanum and Gigaspora rosea, and their symbiotic lifestyle signature.</title>
        <authorList>
            <person name="Morin E."/>
            <person name="San Clemente H."/>
            <person name="Chen E.C.H."/>
            <person name="De La Providencia I."/>
            <person name="Hainaut M."/>
            <person name="Kuo A."/>
            <person name="Kohler A."/>
            <person name="Murat C."/>
            <person name="Tang N."/>
            <person name="Roy S."/>
            <person name="Loubradou J."/>
            <person name="Henrissat B."/>
            <person name="Grigoriev I.V."/>
            <person name="Corradi N."/>
            <person name="Roux C."/>
            <person name="Martin F.M."/>
        </authorList>
    </citation>
    <scope>NUCLEOTIDE SEQUENCE [LARGE SCALE GENOMIC DNA]</scope>
    <source>
        <strain evidence="1 2">DAOM 227022</strain>
    </source>
</reference>
<name>A0A397TJA3_9GLOM</name>
<protein>
    <submittedName>
        <fullName evidence="1">Uncharacterized protein</fullName>
    </submittedName>
</protein>
<dbReference type="EMBL" id="QKYT01000021">
    <property type="protein sequence ID" value="RIA98068.1"/>
    <property type="molecule type" value="Genomic_DNA"/>
</dbReference>
<sequence>MPKQKARRKGYRKKKGKEIKKVAWAEEDEPYRQALIENAKAYAKAEHVVLSAKGTVICDIQYGLSLLMEQDREKERGVSHKYELSLAETPLKESLDAARILKERTDLVAVLFRELDYDDNWALLESCRILDEVVEEYEKSVEKSISEEREKLKNQFETLVKKNEKILISDIEELQEMLNDFLMVQRTGCKINKQNAASLLKIYKCQTKYPSIKANFVLETVLQQHAIITILEDAPGTINSTLKSDREGENDIIPTKNRQNALGKYLLIKKTANKLLNEMNKYRKIVDEETRNDLRDQSIQITYKVIDIFYIRLKTQVLEPTYQFFQAGRDVDARLMQGAFSEQEVKHLEVEACGFPCIALFGNDDSNQRVYTKAKVIARPKKE</sequence>
<gene>
    <name evidence="1" type="ORF">C1645_850590</name>
</gene>
<proteinExistence type="predicted"/>
<accession>A0A397TJA3</accession>
<comment type="caution">
    <text evidence="1">The sequence shown here is derived from an EMBL/GenBank/DDBJ whole genome shotgun (WGS) entry which is preliminary data.</text>
</comment>
<organism evidence="1 2">
    <name type="scientific">Glomus cerebriforme</name>
    <dbReference type="NCBI Taxonomy" id="658196"/>
    <lineage>
        <taxon>Eukaryota</taxon>
        <taxon>Fungi</taxon>
        <taxon>Fungi incertae sedis</taxon>
        <taxon>Mucoromycota</taxon>
        <taxon>Glomeromycotina</taxon>
        <taxon>Glomeromycetes</taxon>
        <taxon>Glomerales</taxon>
        <taxon>Glomeraceae</taxon>
        <taxon>Glomus</taxon>
    </lineage>
</organism>
<dbReference type="AlphaFoldDB" id="A0A397TJA3"/>
<evidence type="ECO:0000313" key="2">
    <source>
        <dbReference type="Proteomes" id="UP000265703"/>
    </source>
</evidence>